<evidence type="ECO:0000256" key="2">
    <source>
        <dbReference type="ARBA" id="ARBA00022475"/>
    </source>
</evidence>
<feature type="non-terminal residue" evidence="9">
    <location>
        <position position="1"/>
    </location>
</feature>
<evidence type="ECO:0000256" key="4">
    <source>
        <dbReference type="ARBA" id="ARBA00022729"/>
    </source>
</evidence>
<comment type="subcellular location">
    <subcellularLocation>
        <location evidence="1">Cell membrane</location>
        <topology evidence="1">Lipid-anchor</topology>
        <topology evidence="1">GPI-anchor</topology>
    </subcellularLocation>
</comment>
<evidence type="ECO:0000313" key="9">
    <source>
        <dbReference type="EMBL" id="RPA74520.1"/>
    </source>
</evidence>
<keyword evidence="4" id="KW-0732">Signal</keyword>
<dbReference type="Proteomes" id="UP000275078">
    <property type="component" value="Unassembled WGS sequence"/>
</dbReference>
<dbReference type="AlphaFoldDB" id="A0A3N4HRV7"/>
<dbReference type="Pfam" id="PF20238">
    <property type="entry name" value="BIM1-like_dom"/>
    <property type="match status" value="1"/>
</dbReference>
<keyword evidence="7" id="KW-0449">Lipoprotein</keyword>
<name>A0A3N4HRV7_ASCIM</name>
<dbReference type="OrthoDB" id="5329488at2759"/>
<keyword evidence="2" id="KW-1003">Cell membrane</keyword>
<evidence type="ECO:0000259" key="8">
    <source>
        <dbReference type="Pfam" id="PF20238"/>
    </source>
</evidence>
<evidence type="ECO:0000256" key="5">
    <source>
        <dbReference type="ARBA" id="ARBA00023136"/>
    </source>
</evidence>
<keyword evidence="10" id="KW-1185">Reference proteome</keyword>
<dbReference type="InterPro" id="IPR046530">
    <property type="entry name" value="BIM1-like_dom"/>
</dbReference>
<dbReference type="EMBL" id="ML119788">
    <property type="protein sequence ID" value="RPA74520.1"/>
    <property type="molecule type" value="Genomic_DNA"/>
</dbReference>
<evidence type="ECO:0000256" key="3">
    <source>
        <dbReference type="ARBA" id="ARBA00022622"/>
    </source>
</evidence>
<accession>A0A3N4HRV7</accession>
<keyword evidence="5" id="KW-0472">Membrane</keyword>
<evidence type="ECO:0000256" key="7">
    <source>
        <dbReference type="ARBA" id="ARBA00023288"/>
    </source>
</evidence>
<feature type="non-terminal residue" evidence="9">
    <location>
        <position position="182"/>
    </location>
</feature>
<dbReference type="GO" id="GO:0005886">
    <property type="term" value="C:plasma membrane"/>
    <property type="evidence" value="ECO:0007669"/>
    <property type="project" value="UniProtKB-SubCell"/>
</dbReference>
<evidence type="ECO:0000256" key="1">
    <source>
        <dbReference type="ARBA" id="ARBA00004609"/>
    </source>
</evidence>
<dbReference type="GO" id="GO:0098552">
    <property type="term" value="C:side of membrane"/>
    <property type="evidence" value="ECO:0007669"/>
    <property type="project" value="UniProtKB-KW"/>
</dbReference>
<proteinExistence type="predicted"/>
<dbReference type="PANTHER" id="PTHR34992">
    <property type="entry name" value="HYPHAL ANASTAMOSIS-7 PROTEIN"/>
    <property type="match status" value="1"/>
</dbReference>
<evidence type="ECO:0000313" key="10">
    <source>
        <dbReference type="Proteomes" id="UP000275078"/>
    </source>
</evidence>
<evidence type="ECO:0000256" key="6">
    <source>
        <dbReference type="ARBA" id="ARBA00023180"/>
    </source>
</evidence>
<organism evidence="9 10">
    <name type="scientific">Ascobolus immersus RN42</name>
    <dbReference type="NCBI Taxonomy" id="1160509"/>
    <lineage>
        <taxon>Eukaryota</taxon>
        <taxon>Fungi</taxon>
        <taxon>Dikarya</taxon>
        <taxon>Ascomycota</taxon>
        <taxon>Pezizomycotina</taxon>
        <taxon>Pezizomycetes</taxon>
        <taxon>Pezizales</taxon>
        <taxon>Ascobolaceae</taxon>
        <taxon>Ascobolus</taxon>
    </lineage>
</organism>
<feature type="domain" description="Copper acquisition factor BIM1-like" evidence="8">
    <location>
        <begin position="13"/>
        <end position="167"/>
    </location>
</feature>
<keyword evidence="3" id="KW-0336">GPI-anchor</keyword>
<dbReference type="PANTHER" id="PTHR34992:SF10">
    <property type="entry name" value="COPPER ACQUISITION FACTOR BIM1-LIKE DOMAIN-CONTAINING PROTEIN"/>
    <property type="match status" value="1"/>
</dbReference>
<sequence length="182" mass="19262">LLTTVLLSAQLASAHFQIAFPGWRGNTLEGEAQWKYPCGGLAPTTNRTKWPVTGGGALSVIPGWNAGHPTAFFYVNMGFGNSPTNATHPMLPVFQIVGPSKDPFPGTFCLPQVPLPKDTNVKVGDNATIQVIQVALHGAALYNCADITFVDPKDAAVPEPGLCENSSTISYSLVYTTTSRSA</sequence>
<keyword evidence="6" id="KW-0325">Glycoprotein</keyword>
<reference evidence="9 10" key="1">
    <citation type="journal article" date="2018" name="Nat. Ecol. Evol.">
        <title>Pezizomycetes genomes reveal the molecular basis of ectomycorrhizal truffle lifestyle.</title>
        <authorList>
            <person name="Murat C."/>
            <person name="Payen T."/>
            <person name="Noel B."/>
            <person name="Kuo A."/>
            <person name="Morin E."/>
            <person name="Chen J."/>
            <person name="Kohler A."/>
            <person name="Krizsan K."/>
            <person name="Balestrini R."/>
            <person name="Da Silva C."/>
            <person name="Montanini B."/>
            <person name="Hainaut M."/>
            <person name="Levati E."/>
            <person name="Barry K.W."/>
            <person name="Belfiori B."/>
            <person name="Cichocki N."/>
            <person name="Clum A."/>
            <person name="Dockter R.B."/>
            <person name="Fauchery L."/>
            <person name="Guy J."/>
            <person name="Iotti M."/>
            <person name="Le Tacon F."/>
            <person name="Lindquist E.A."/>
            <person name="Lipzen A."/>
            <person name="Malagnac F."/>
            <person name="Mello A."/>
            <person name="Molinier V."/>
            <person name="Miyauchi S."/>
            <person name="Poulain J."/>
            <person name="Riccioni C."/>
            <person name="Rubini A."/>
            <person name="Sitrit Y."/>
            <person name="Splivallo R."/>
            <person name="Traeger S."/>
            <person name="Wang M."/>
            <person name="Zifcakova L."/>
            <person name="Wipf D."/>
            <person name="Zambonelli A."/>
            <person name="Paolocci F."/>
            <person name="Nowrousian M."/>
            <person name="Ottonello S."/>
            <person name="Baldrian P."/>
            <person name="Spatafora J.W."/>
            <person name="Henrissat B."/>
            <person name="Nagy L.G."/>
            <person name="Aury J.M."/>
            <person name="Wincker P."/>
            <person name="Grigoriev I.V."/>
            <person name="Bonfante P."/>
            <person name="Martin F.M."/>
        </authorList>
    </citation>
    <scope>NUCLEOTIDE SEQUENCE [LARGE SCALE GENOMIC DNA]</scope>
    <source>
        <strain evidence="9 10">RN42</strain>
    </source>
</reference>
<gene>
    <name evidence="9" type="ORF">BJ508DRAFT_189206</name>
</gene>
<dbReference type="InterPro" id="IPR046936">
    <property type="entry name" value="BIM1-like"/>
</dbReference>
<dbReference type="STRING" id="1160509.A0A3N4HRV7"/>
<dbReference type="CDD" id="cd21176">
    <property type="entry name" value="LPMO_auxiliary-like"/>
    <property type="match status" value="1"/>
</dbReference>
<protein>
    <recommendedName>
        <fullName evidence="8">Copper acquisition factor BIM1-like domain-containing protein</fullName>
    </recommendedName>
</protein>